<dbReference type="AlphaFoldDB" id="A0A8E0FHK7"/>
<dbReference type="Proteomes" id="UP000004454">
    <property type="component" value="Unassembled WGS sequence"/>
</dbReference>
<proteinExistence type="predicted"/>
<evidence type="ECO:0000313" key="1">
    <source>
        <dbReference type="EMBL" id="EIG90070.1"/>
    </source>
</evidence>
<protein>
    <submittedName>
        <fullName evidence="1">Uncharacterized protein</fullName>
    </submittedName>
</protein>
<comment type="caution">
    <text evidence="1">The sequence shown here is derived from an EMBL/GenBank/DDBJ whole genome shotgun (WGS) entry which is preliminary data.</text>
</comment>
<evidence type="ECO:0000313" key="2">
    <source>
        <dbReference type="Proteomes" id="UP000004454"/>
    </source>
</evidence>
<dbReference type="EMBL" id="AEZJ02000049">
    <property type="protein sequence ID" value="EIG90070.1"/>
    <property type="molecule type" value="Genomic_DNA"/>
</dbReference>
<sequence length="38" mass="4757">MQLKILFMQPIKFWSLQYQPEDSYLVLIDKSQTFYYLH</sequence>
<organism evidence="1 2">
    <name type="scientific">Escherichia coli 97.0246</name>
    <dbReference type="NCBI Taxonomy" id="869670"/>
    <lineage>
        <taxon>Bacteria</taxon>
        <taxon>Pseudomonadati</taxon>
        <taxon>Pseudomonadota</taxon>
        <taxon>Gammaproteobacteria</taxon>
        <taxon>Enterobacterales</taxon>
        <taxon>Enterobacteriaceae</taxon>
        <taxon>Escherichia</taxon>
    </lineage>
</organism>
<gene>
    <name evidence="1" type="ORF">EC970246_0447</name>
</gene>
<name>A0A8E0FHK7_ECOLX</name>
<accession>A0A8E0FHK7</accession>
<reference evidence="1 2" key="1">
    <citation type="submission" date="2011-12" db="EMBL/GenBank/DDBJ databases">
        <authorList>
            <person name="Brinkac L."/>
            <person name="Radune D."/>
            <person name="Sanka R."/>
            <person name="Selengut J."/>
            <person name="DebRoy C."/>
            <person name="Feng P."/>
            <person name="Fratamico P.M."/>
            <person name="Kapur V."/>
            <person name="Kariyawasam S."/>
            <person name="Losada L."/>
            <person name="Nierman W.C."/>
            <person name="Nelson K."/>
        </authorList>
    </citation>
    <scope>NUCLEOTIDE SEQUENCE [LARGE SCALE GENOMIC DNA]</scope>
    <source>
        <strain evidence="1 2">97.0246</strain>
    </source>
</reference>